<dbReference type="PATRIC" id="fig|1538.10.peg.434"/>
<reference evidence="1 2" key="1">
    <citation type="journal article" date="2015" name="Biotechnol. Bioeng.">
        <title>Genome sequence and phenotypic characterization of Caulobacter segnis.</title>
        <authorList>
            <person name="Patel S."/>
            <person name="Fletcher B."/>
            <person name="Scott D.C."/>
            <person name="Ely B."/>
        </authorList>
    </citation>
    <scope>NUCLEOTIDE SEQUENCE [LARGE SCALE GENOMIC DNA]</scope>
    <source>
        <strain evidence="1 2">ERI-2</strain>
    </source>
</reference>
<evidence type="ECO:0000313" key="2">
    <source>
        <dbReference type="Proteomes" id="UP000077407"/>
    </source>
</evidence>
<dbReference type="RefSeq" id="WP_063555041.1">
    <property type="nucleotide sequence ID" value="NZ_LITT01000011.1"/>
</dbReference>
<accession>A0A162N9J6</accession>
<evidence type="ECO:0000313" key="1">
    <source>
        <dbReference type="EMBL" id="OAA90619.1"/>
    </source>
</evidence>
<sequence length="102" mass="11643">MVKIDDKALNYVQGENLCFVVCVKKTSINCDCGNCNTTVRTLKIKVLFETEVLDKELYDIYKYQDIKVFVLKDLKVVGDINVYQKAKIPFMQPIFGVKGIIA</sequence>
<protein>
    <submittedName>
        <fullName evidence="1">Uncharacterized protein</fullName>
    </submittedName>
</protein>
<name>A0A162N9J6_9CLOT</name>
<comment type="caution">
    <text evidence="1">The sequence shown here is derived from an EMBL/GenBank/DDBJ whole genome shotgun (WGS) entry which is preliminary data.</text>
</comment>
<dbReference type="AlphaFoldDB" id="A0A162N9J6"/>
<proteinExistence type="predicted"/>
<dbReference type="OrthoDB" id="1910099at2"/>
<dbReference type="EMBL" id="LITT01000011">
    <property type="protein sequence ID" value="OAA90619.1"/>
    <property type="molecule type" value="Genomic_DNA"/>
</dbReference>
<organism evidence="1 2">
    <name type="scientific">Clostridium ljungdahlii</name>
    <dbReference type="NCBI Taxonomy" id="1538"/>
    <lineage>
        <taxon>Bacteria</taxon>
        <taxon>Bacillati</taxon>
        <taxon>Bacillota</taxon>
        <taxon>Clostridia</taxon>
        <taxon>Eubacteriales</taxon>
        <taxon>Clostridiaceae</taxon>
        <taxon>Clostridium</taxon>
    </lineage>
</organism>
<dbReference type="Proteomes" id="UP000077407">
    <property type="component" value="Unassembled WGS sequence"/>
</dbReference>
<gene>
    <name evidence="1" type="ORF">WY13_01523</name>
</gene>